<evidence type="ECO:0000313" key="12">
    <source>
        <dbReference type="Proteomes" id="UP000321595"/>
    </source>
</evidence>
<evidence type="ECO:0000256" key="1">
    <source>
        <dbReference type="ARBA" id="ARBA00004141"/>
    </source>
</evidence>
<evidence type="ECO:0000256" key="3">
    <source>
        <dbReference type="ARBA" id="ARBA00022448"/>
    </source>
</evidence>
<dbReference type="Gene3D" id="1.10.357.20">
    <property type="entry name" value="SLC41 divalent cation transporters, integral membrane domain"/>
    <property type="match status" value="1"/>
</dbReference>
<dbReference type="PANTHER" id="PTHR43773:SF1">
    <property type="entry name" value="MAGNESIUM TRANSPORTER MGTE"/>
    <property type="match status" value="1"/>
</dbReference>
<feature type="domain" description="CBS" evidence="10">
    <location>
        <begin position="204"/>
        <end position="262"/>
    </location>
</feature>
<dbReference type="SUPFAM" id="SSF161093">
    <property type="entry name" value="MgtE membrane domain-like"/>
    <property type="match status" value="1"/>
</dbReference>
<dbReference type="InterPro" id="IPR038076">
    <property type="entry name" value="MgtE_N_sf"/>
</dbReference>
<dbReference type="InterPro" id="IPR006669">
    <property type="entry name" value="MgtE_transporter"/>
</dbReference>
<keyword evidence="12" id="KW-1185">Reference proteome</keyword>
<proteinExistence type="inferred from homology"/>
<evidence type="ECO:0000256" key="6">
    <source>
        <dbReference type="ARBA" id="ARBA00022989"/>
    </source>
</evidence>
<feature type="transmembrane region" description="Helical" evidence="9">
    <location>
        <begin position="288"/>
        <end position="309"/>
    </location>
</feature>
<reference evidence="11 12" key="1">
    <citation type="submission" date="2019-08" db="EMBL/GenBank/DDBJ databases">
        <authorList>
            <person name="Liang Q."/>
        </authorList>
    </citation>
    <scope>NUCLEOTIDE SEQUENCE [LARGE SCALE GENOMIC DNA]</scope>
    <source>
        <strain evidence="11 12">V1718</strain>
    </source>
</reference>
<evidence type="ECO:0000256" key="4">
    <source>
        <dbReference type="ARBA" id="ARBA00022692"/>
    </source>
</evidence>
<feature type="transmembrane region" description="Helical" evidence="9">
    <location>
        <begin position="397"/>
        <end position="423"/>
    </location>
</feature>
<comment type="subunit">
    <text evidence="9">Homodimer.</text>
</comment>
<comment type="function">
    <text evidence="9">Acts as a magnesium transporter.</text>
</comment>
<evidence type="ECO:0000313" key="11">
    <source>
        <dbReference type="EMBL" id="QED29694.1"/>
    </source>
</evidence>
<feature type="transmembrane region" description="Helical" evidence="9">
    <location>
        <begin position="362"/>
        <end position="385"/>
    </location>
</feature>
<dbReference type="PROSITE" id="PS51371">
    <property type="entry name" value="CBS"/>
    <property type="match status" value="1"/>
</dbReference>
<dbReference type="CDD" id="cd04606">
    <property type="entry name" value="CBS_pair_Mg_transporter"/>
    <property type="match status" value="1"/>
</dbReference>
<dbReference type="SMART" id="SM00116">
    <property type="entry name" value="CBS"/>
    <property type="match status" value="2"/>
</dbReference>
<dbReference type="Gene3D" id="3.10.580.10">
    <property type="entry name" value="CBS-domain"/>
    <property type="match status" value="1"/>
</dbReference>
<sequence>MEREAQKVLVSSIRRLIRAEQIPQLKRVVAKTHSADLAACFGALTIGQQLTVLRHVPTDAARGDILSELEPSILSNLIEEVPDTELSAILSEMPNDDTNYVLQVLDDDRSALLLEAMSDEHQSEATSILAYESDSAGALMVTDFLAFHQEVTAGEAVRVIQEGADDAEIVFYIYVTNEIGQLVGVTSLREVVQQPTKKALKEFMIPDVIRVNVDTDQEDVAKLVAKYNLLALPVVEGANELVGVVTVDDIIDVIRHEANEDMLRMAGAGHEQDISVYRNPWENARTRLPWLASGLLTGVVGMLVIHMWSHLLDRLILLAAFLPLLFALSRNVGLQSATIVTRAIAMGQIEFGRLGRVVLREFVVGLICGGVYGLVAGLVAASYSFYTTSSVELASVFALSVSGGVVSAMLVSTLAGTVLPLLFERWKLDPATVGGPFFASSMDVISAAIYLGMASAILG</sequence>
<feature type="transmembrane region" description="Helical" evidence="9">
    <location>
        <begin position="315"/>
        <end position="341"/>
    </location>
</feature>
<evidence type="ECO:0000256" key="8">
    <source>
        <dbReference type="PROSITE-ProRule" id="PRU00703"/>
    </source>
</evidence>
<evidence type="ECO:0000256" key="2">
    <source>
        <dbReference type="ARBA" id="ARBA00009749"/>
    </source>
</evidence>
<dbReference type="Gene3D" id="1.25.60.10">
    <property type="entry name" value="MgtE N-terminal domain-like"/>
    <property type="match status" value="1"/>
</dbReference>
<dbReference type="InterPro" id="IPR046342">
    <property type="entry name" value="CBS_dom_sf"/>
</dbReference>
<name>A0A5B8XW95_9DELT</name>
<evidence type="ECO:0000259" key="10">
    <source>
        <dbReference type="PROSITE" id="PS51371"/>
    </source>
</evidence>
<comment type="subcellular location">
    <subcellularLocation>
        <location evidence="9">Cell membrane</location>
        <topology evidence="9">Multi-pass membrane protein</topology>
    </subcellularLocation>
    <subcellularLocation>
        <location evidence="1">Membrane</location>
        <topology evidence="1">Multi-pass membrane protein</topology>
    </subcellularLocation>
</comment>
<accession>A0A5B8XW95</accession>
<keyword evidence="9" id="KW-1003">Cell membrane</keyword>
<dbReference type="InterPro" id="IPR000644">
    <property type="entry name" value="CBS_dom"/>
</dbReference>
<dbReference type="InterPro" id="IPR006668">
    <property type="entry name" value="Mg_transptr_MgtE_intracell_dom"/>
</dbReference>
<keyword evidence="3 9" id="KW-0813">Transport</keyword>
<keyword evidence="6 9" id="KW-1133">Transmembrane helix</keyword>
<dbReference type="GO" id="GO:0005886">
    <property type="term" value="C:plasma membrane"/>
    <property type="evidence" value="ECO:0007669"/>
    <property type="project" value="UniProtKB-SubCell"/>
</dbReference>
<comment type="similarity">
    <text evidence="2 9">Belongs to the SLC41A transporter family.</text>
</comment>
<dbReference type="Proteomes" id="UP000321595">
    <property type="component" value="Chromosome"/>
</dbReference>
<dbReference type="EMBL" id="CP042467">
    <property type="protein sequence ID" value="QED29694.1"/>
    <property type="molecule type" value="Genomic_DNA"/>
</dbReference>
<gene>
    <name evidence="11" type="primary">mgtE</name>
    <name evidence="11" type="ORF">FRD01_21125</name>
</gene>
<dbReference type="PANTHER" id="PTHR43773">
    <property type="entry name" value="MAGNESIUM TRANSPORTER MGTE"/>
    <property type="match status" value="1"/>
</dbReference>
<keyword evidence="5 9" id="KW-0460">Magnesium</keyword>
<feature type="transmembrane region" description="Helical" evidence="9">
    <location>
        <begin position="435"/>
        <end position="458"/>
    </location>
</feature>
<dbReference type="OrthoDB" id="9790355at2"/>
<dbReference type="KEGG" id="bbae:FRD01_21125"/>
<protein>
    <recommendedName>
        <fullName evidence="9">Magnesium transporter MgtE</fullName>
    </recommendedName>
</protein>
<dbReference type="SUPFAM" id="SSF158791">
    <property type="entry name" value="MgtE N-terminal domain-like"/>
    <property type="match status" value="1"/>
</dbReference>
<keyword evidence="8" id="KW-0129">CBS domain</keyword>
<organism evidence="11 12">
    <name type="scientific">Microvenator marinus</name>
    <dbReference type="NCBI Taxonomy" id="2600177"/>
    <lineage>
        <taxon>Bacteria</taxon>
        <taxon>Deltaproteobacteria</taxon>
        <taxon>Bradymonadales</taxon>
        <taxon>Microvenatoraceae</taxon>
        <taxon>Microvenator</taxon>
    </lineage>
</organism>
<dbReference type="InterPro" id="IPR036739">
    <property type="entry name" value="SLC41_membr_dom_sf"/>
</dbReference>
<keyword evidence="4 9" id="KW-0812">Transmembrane</keyword>
<evidence type="ECO:0000256" key="7">
    <source>
        <dbReference type="ARBA" id="ARBA00023136"/>
    </source>
</evidence>
<dbReference type="SMART" id="SM00924">
    <property type="entry name" value="MgtE_N"/>
    <property type="match status" value="1"/>
</dbReference>
<keyword evidence="7 9" id="KW-0472">Membrane</keyword>
<dbReference type="AlphaFoldDB" id="A0A5B8XW95"/>
<dbReference type="GO" id="GO:0046872">
    <property type="term" value="F:metal ion binding"/>
    <property type="evidence" value="ECO:0007669"/>
    <property type="project" value="UniProtKB-KW"/>
</dbReference>
<keyword evidence="9" id="KW-0479">Metal-binding</keyword>
<evidence type="ECO:0000256" key="5">
    <source>
        <dbReference type="ARBA" id="ARBA00022842"/>
    </source>
</evidence>
<dbReference type="GO" id="GO:0015095">
    <property type="term" value="F:magnesium ion transmembrane transporter activity"/>
    <property type="evidence" value="ECO:0007669"/>
    <property type="project" value="UniProtKB-UniRule"/>
</dbReference>
<dbReference type="NCBIfam" id="TIGR00400">
    <property type="entry name" value="mgtE"/>
    <property type="match status" value="1"/>
</dbReference>
<dbReference type="RefSeq" id="WP_146962927.1">
    <property type="nucleotide sequence ID" value="NZ_CP042467.1"/>
</dbReference>
<dbReference type="Pfam" id="PF00571">
    <property type="entry name" value="CBS"/>
    <property type="match status" value="1"/>
</dbReference>
<dbReference type="InterPro" id="IPR006667">
    <property type="entry name" value="SLC41_membr_dom"/>
</dbReference>
<dbReference type="SUPFAM" id="SSF54631">
    <property type="entry name" value="CBS-domain pair"/>
    <property type="match status" value="1"/>
</dbReference>
<evidence type="ECO:0000256" key="9">
    <source>
        <dbReference type="RuleBase" id="RU362011"/>
    </source>
</evidence>
<dbReference type="Pfam" id="PF03448">
    <property type="entry name" value="MgtE_N"/>
    <property type="match status" value="1"/>
</dbReference>
<dbReference type="Pfam" id="PF01769">
    <property type="entry name" value="MgtE"/>
    <property type="match status" value="1"/>
</dbReference>